<evidence type="ECO:0000313" key="1">
    <source>
        <dbReference type="EnsemblProtists" id="HpaP810156"/>
    </source>
</evidence>
<dbReference type="EnsemblProtists" id="HpaT810156">
    <property type="protein sequence ID" value="HpaP810156"/>
    <property type="gene ID" value="HpaG810156"/>
</dbReference>
<protein>
    <submittedName>
        <fullName evidence="1">Uncharacterized protein</fullName>
    </submittedName>
</protein>
<proteinExistence type="predicted"/>
<sequence>MGVYDIWVYNLFLLLYNHIRPSTYGRAHNKISATYLPSTNALTRDTMCLYKVSVPITRSEGHHVPIQGLRTHYEI</sequence>
<reference evidence="1" key="2">
    <citation type="submission" date="2015-06" db="UniProtKB">
        <authorList>
            <consortium name="EnsemblProtists"/>
        </authorList>
    </citation>
    <scope>IDENTIFICATION</scope>
    <source>
        <strain evidence="1">Emoy2</strain>
    </source>
</reference>
<dbReference type="AlphaFoldDB" id="M4BUG8"/>
<evidence type="ECO:0000313" key="2">
    <source>
        <dbReference type="Proteomes" id="UP000011713"/>
    </source>
</evidence>
<dbReference type="EMBL" id="JH597939">
    <property type="status" value="NOT_ANNOTATED_CDS"/>
    <property type="molecule type" value="Genomic_DNA"/>
</dbReference>
<accession>M4BUG8</accession>
<dbReference type="InParanoid" id="M4BUG8"/>
<dbReference type="HOGENOM" id="CLU_2676321_0_0_1"/>
<dbReference type="Proteomes" id="UP000011713">
    <property type="component" value="Unassembled WGS sequence"/>
</dbReference>
<dbReference type="VEuPathDB" id="FungiDB:HpaG810156"/>
<keyword evidence="2" id="KW-1185">Reference proteome</keyword>
<name>M4BUG8_HYAAE</name>
<organism evidence="1 2">
    <name type="scientific">Hyaloperonospora arabidopsidis (strain Emoy2)</name>
    <name type="common">Downy mildew agent</name>
    <name type="synonym">Peronospora arabidopsidis</name>
    <dbReference type="NCBI Taxonomy" id="559515"/>
    <lineage>
        <taxon>Eukaryota</taxon>
        <taxon>Sar</taxon>
        <taxon>Stramenopiles</taxon>
        <taxon>Oomycota</taxon>
        <taxon>Peronosporomycetes</taxon>
        <taxon>Peronosporales</taxon>
        <taxon>Peronosporaceae</taxon>
        <taxon>Hyaloperonospora</taxon>
    </lineage>
</organism>
<reference evidence="2" key="1">
    <citation type="journal article" date="2010" name="Science">
        <title>Signatures of adaptation to obligate biotrophy in the Hyaloperonospora arabidopsidis genome.</title>
        <authorList>
            <person name="Baxter L."/>
            <person name="Tripathy S."/>
            <person name="Ishaque N."/>
            <person name="Boot N."/>
            <person name="Cabral A."/>
            <person name="Kemen E."/>
            <person name="Thines M."/>
            <person name="Ah-Fong A."/>
            <person name="Anderson R."/>
            <person name="Badejoko W."/>
            <person name="Bittner-Eddy P."/>
            <person name="Boore J.L."/>
            <person name="Chibucos M.C."/>
            <person name="Coates M."/>
            <person name="Dehal P."/>
            <person name="Delehaunty K."/>
            <person name="Dong S."/>
            <person name="Downton P."/>
            <person name="Dumas B."/>
            <person name="Fabro G."/>
            <person name="Fronick C."/>
            <person name="Fuerstenberg S.I."/>
            <person name="Fulton L."/>
            <person name="Gaulin E."/>
            <person name="Govers F."/>
            <person name="Hughes L."/>
            <person name="Humphray S."/>
            <person name="Jiang R.H."/>
            <person name="Judelson H."/>
            <person name="Kamoun S."/>
            <person name="Kyung K."/>
            <person name="Meijer H."/>
            <person name="Minx P."/>
            <person name="Morris P."/>
            <person name="Nelson J."/>
            <person name="Phuntumart V."/>
            <person name="Qutob D."/>
            <person name="Rehmany A."/>
            <person name="Rougon-Cardoso A."/>
            <person name="Ryden P."/>
            <person name="Torto-Alalibo T."/>
            <person name="Studholme D."/>
            <person name="Wang Y."/>
            <person name="Win J."/>
            <person name="Wood J."/>
            <person name="Clifton S.W."/>
            <person name="Rogers J."/>
            <person name="Van den Ackerveken G."/>
            <person name="Jones J.D."/>
            <person name="McDowell J.M."/>
            <person name="Beynon J."/>
            <person name="Tyler B.M."/>
        </authorList>
    </citation>
    <scope>NUCLEOTIDE SEQUENCE [LARGE SCALE GENOMIC DNA]</scope>
    <source>
        <strain evidence="2">Emoy2</strain>
    </source>
</reference>